<dbReference type="InterPro" id="IPR018891">
    <property type="entry name" value="AIPR_C"/>
</dbReference>
<organism evidence="2 3">
    <name type="scientific">Pseudomonas gregormendelii</name>
    <dbReference type="NCBI Taxonomy" id="1628277"/>
    <lineage>
        <taxon>Bacteria</taxon>
        <taxon>Pseudomonadati</taxon>
        <taxon>Pseudomonadota</taxon>
        <taxon>Gammaproteobacteria</taxon>
        <taxon>Pseudomonadales</taxon>
        <taxon>Pseudomonadaceae</taxon>
        <taxon>Pseudomonas</taxon>
    </lineage>
</organism>
<reference evidence="2 3" key="1">
    <citation type="journal article" date="2021" name="Int. J. Syst. Evol. Microbiol.">
        <title>Pseudomonas piscium sp. nov., Pseudomonas pisciculturae sp. nov., Pseudomonas mucoides sp. nov. and Pseudomonas neuropathica sp. nov. isolated from rainbow trout.</title>
        <authorList>
            <person name="Duman M."/>
            <person name="Mulet M."/>
            <person name="Altun S."/>
            <person name="Saticioglu I.B."/>
            <person name="Gomila M."/>
            <person name="Lalucat J."/>
            <person name="Garcia-Valdes E."/>
        </authorList>
    </citation>
    <scope>NUCLEOTIDE SEQUENCE [LARGE SCALE GENOMIC DNA]</scope>
    <source>
        <strain evidence="2 3">LMG 28632</strain>
    </source>
</reference>
<dbReference type="Proteomes" id="UP000772591">
    <property type="component" value="Unassembled WGS sequence"/>
</dbReference>
<evidence type="ECO:0000313" key="2">
    <source>
        <dbReference type="EMBL" id="MBN3968784.1"/>
    </source>
</evidence>
<gene>
    <name evidence="2" type="ORF">IMW75_26410</name>
</gene>
<accession>A0ABS3AT43</accession>
<dbReference type="EMBL" id="JADEVO010000077">
    <property type="protein sequence ID" value="MBN3968784.1"/>
    <property type="molecule type" value="Genomic_DNA"/>
</dbReference>
<evidence type="ECO:0000259" key="1">
    <source>
        <dbReference type="Pfam" id="PF10592"/>
    </source>
</evidence>
<dbReference type="Pfam" id="PF10592">
    <property type="entry name" value="AIPR"/>
    <property type="match status" value="1"/>
</dbReference>
<protein>
    <submittedName>
        <fullName evidence="2">AIPR family protein</fullName>
    </submittedName>
</protein>
<sequence>MTDLNGGAFFDAEFVIGHGAAPYRKGQVLHSVFAAAQSILRFLNEDPYLATDTIQINARNVFDECIRNVPKIRNGKPRLTARFITTGNYLAPKEFINAITAFEKQISDLGYFSEADIKCFGRNELTELWVSTYSGITAQLPLFGSAPLPTIAGIEEAYLVVARAVDVVANLLVAEDGSLRTQVFEENVRAYLGGDNIVNQSIAETLNSSVTSTRFPVLNNGITIVSPDIRLQGNVLHLENFQIVNGCQTSNILYENRGQYDDRVMVTLKVIETSSEDVFSELVRATNSQSKVDETQFLTLRPIIKRVEQLFNSFEGQDGRLYFERREKQYFGKEVPAIRTFNINTVAKCVASMFCHRPDLAYRYPKKMYESLSGVMFDEENKEVIFYASCLTLYRLHLYVASSNVPQNMRRFKWHILVLVCAIIAGKDKPALKSKKMEAYCQKIIDKLTKPGEHALAPFKQAVEILETLGEISDDRLKRQVVLEEMLAAIPDSTPAKKSKRAAKA</sequence>
<evidence type="ECO:0000313" key="3">
    <source>
        <dbReference type="Proteomes" id="UP000772591"/>
    </source>
</evidence>
<feature type="domain" description="Abortive phage infection protein C-terminal" evidence="1">
    <location>
        <begin position="184"/>
        <end position="424"/>
    </location>
</feature>
<name>A0ABS3AT43_9PSED</name>
<comment type="caution">
    <text evidence="2">The sequence shown here is derived from an EMBL/GenBank/DDBJ whole genome shotgun (WGS) entry which is preliminary data.</text>
</comment>
<proteinExistence type="predicted"/>
<keyword evidence="3" id="KW-1185">Reference proteome</keyword>